<evidence type="ECO:0000256" key="1">
    <source>
        <dbReference type="SAM" id="MobiDB-lite"/>
    </source>
</evidence>
<feature type="region of interest" description="Disordered" evidence="1">
    <location>
        <begin position="134"/>
        <end position="165"/>
    </location>
</feature>
<accession>A0A0F9ATV0</accession>
<organism evidence="2">
    <name type="scientific">marine sediment metagenome</name>
    <dbReference type="NCBI Taxonomy" id="412755"/>
    <lineage>
        <taxon>unclassified sequences</taxon>
        <taxon>metagenomes</taxon>
        <taxon>ecological metagenomes</taxon>
    </lineage>
</organism>
<dbReference type="AlphaFoldDB" id="A0A0F9ATV0"/>
<proteinExistence type="predicted"/>
<feature type="non-terminal residue" evidence="2">
    <location>
        <position position="1"/>
    </location>
</feature>
<dbReference type="EMBL" id="LAZR01055782">
    <property type="protein sequence ID" value="KKK75616.1"/>
    <property type="molecule type" value="Genomic_DNA"/>
</dbReference>
<feature type="compositionally biased region" description="Polar residues" evidence="1">
    <location>
        <begin position="155"/>
        <end position="165"/>
    </location>
</feature>
<evidence type="ECO:0000313" key="2">
    <source>
        <dbReference type="EMBL" id="KKK75616.1"/>
    </source>
</evidence>
<sequence length="251" mass="27766">MSNGKRAKIKIMPDQLVEIALERLKASNYTMELIEIEDENELRVIYNVKANKTGRFLGLFKLKLKLEGQIDPETGEFIRMNKPWWAFLTTGEESDQSGDKVELCHIPPGNPDARHTITVGAPAVQAHVGRHGGDGDYLGPCSGEGPSDEGPEVSTFPQWSENSTDSTLNGTLIEHKVRWTDDVNLSGYIFSFDDGTGFVDDSFVEMTGTDNWSIVSKVVNSTVGTTIRWKVSVNDTSNNLAVTDIFNYTTT</sequence>
<gene>
    <name evidence="2" type="ORF">LCGC14_2871940</name>
</gene>
<reference evidence="2" key="1">
    <citation type="journal article" date="2015" name="Nature">
        <title>Complex archaea that bridge the gap between prokaryotes and eukaryotes.</title>
        <authorList>
            <person name="Spang A."/>
            <person name="Saw J.H."/>
            <person name="Jorgensen S.L."/>
            <person name="Zaremba-Niedzwiedzka K."/>
            <person name="Martijn J."/>
            <person name="Lind A.E."/>
            <person name="van Eijk R."/>
            <person name="Schleper C."/>
            <person name="Guy L."/>
            <person name="Ettema T.J."/>
        </authorList>
    </citation>
    <scope>NUCLEOTIDE SEQUENCE</scope>
</reference>
<comment type="caution">
    <text evidence="2">The sequence shown here is derived from an EMBL/GenBank/DDBJ whole genome shotgun (WGS) entry which is preliminary data.</text>
</comment>
<protein>
    <submittedName>
        <fullName evidence="2">Uncharacterized protein</fullName>
    </submittedName>
</protein>
<name>A0A0F9ATV0_9ZZZZ</name>